<protein>
    <submittedName>
        <fullName evidence="1">Uncharacterized protein</fullName>
    </submittedName>
</protein>
<proteinExistence type="predicted"/>
<dbReference type="GeneTree" id="ENSGT00910000147788"/>
<sequence>MTFILCWEEVLTLYPVFIPILIARATDVKNEHQSQKHAWCLLKNVTGGEETLAWFSETHVTL</sequence>
<dbReference type="OMA" id="TLAWFSE"/>
<reference evidence="1" key="2">
    <citation type="submission" date="2025-09" db="UniProtKB">
        <authorList>
            <consortium name="Ensembl"/>
        </authorList>
    </citation>
    <scope>IDENTIFICATION</scope>
</reference>
<name>A0A2K5PK46_CEBIM</name>
<accession>A0A2K5PK46</accession>
<keyword evidence="2" id="KW-1185">Reference proteome</keyword>
<organism evidence="1 2">
    <name type="scientific">Cebus imitator</name>
    <name type="common">Panamanian white-faced capuchin</name>
    <name type="synonym">Cebus capucinus imitator</name>
    <dbReference type="NCBI Taxonomy" id="2715852"/>
    <lineage>
        <taxon>Eukaryota</taxon>
        <taxon>Metazoa</taxon>
        <taxon>Chordata</taxon>
        <taxon>Craniata</taxon>
        <taxon>Vertebrata</taxon>
        <taxon>Euteleostomi</taxon>
        <taxon>Mammalia</taxon>
        <taxon>Eutheria</taxon>
        <taxon>Euarchontoglires</taxon>
        <taxon>Primates</taxon>
        <taxon>Haplorrhini</taxon>
        <taxon>Platyrrhini</taxon>
        <taxon>Cebidae</taxon>
        <taxon>Cebinae</taxon>
        <taxon>Cebus</taxon>
    </lineage>
</organism>
<dbReference type="AlphaFoldDB" id="A0A2K5PK46"/>
<evidence type="ECO:0000313" key="2">
    <source>
        <dbReference type="Proteomes" id="UP000233040"/>
    </source>
</evidence>
<reference evidence="1" key="1">
    <citation type="submission" date="2025-08" db="UniProtKB">
        <authorList>
            <consortium name="Ensembl"/>
        </authorList>
    </citation>
    <scope>IDENTIFICATION</scope>
</reference>
<dbReference type="Proteomes" id="UP000233040">
    <property type="component" value="Unassembled WGS sequence"/>
</dbReference>
<evidence type="ECO:0000313" key="1">
    <source>
        <dbReference type="Ensembl" id="ENSCCAP00000004024.1"/>
    </source>
</evidence>
<dbReference type="Ensembl" id="ENSCCAT00000021007.1">
    <property type="protein sequence ID" value="ENSCCAP00000004024.1"/>
    <property type="gene ID" value="ENSCCAG00000019325.1"/>
</dbReference>